<reference evidence="3" key="1">
    <citation type="submission" date="2019-06" db="EMBL/GenBank/DDBJ databases">
        <title>Draft genome sequence of the griseofulvin-producing fungus Xylaria cubensis strain G536.</title>
        <authorList>
            <person name="Mead M.E."/>
            <person name="Raja H.A."/>
            <person name="Steenwyk J.L."/>
            <person name="Knowles S.L."/>
            <person name="Oberlies N.H."/>
            <person name="Rokas A."/>
        </authorList>
    </citation>
    <scope>NUCLEOTIDE SEQUENCE [LARGE SCALE GENOMIC DNA]</scope>
    <source>
        <strain evidence="3">G536</strain>
    </source>
</reference>
<dbReference type="OrthoDB" id="2687876at2759"/>
<name>A0A553HKD0_9PEZI</name>
<proteinExistence type="predicted"/>
<protein>
    <recommendedName>
        <fullName evidence="1">F-box domain-containing protein</fullName>
    </recommendedName>
</protein>
<dbReference type="PROSITE" id="PS50181">
    <property type="entry name" value="FBOX"/>
    <property type="match status" value="1"/>
</dbReference>
<dbReference type="Proteomes" id="UP000319160">
    <property type="component" value="Unassembled WGS sequence"/>
</dbReference>
<evidence type="ECO:0000259" key="1">
    <source>
        <dbReference type="PROSITE" id="PS50181"/>
    </source>
</evidence>
<dbReference type="AlphaFoldDB" id="A0A553HKD0"/>
<feature type="domain" description="F-box" evidence="1">
    <location>
        <begin position="68"/>
        <end position="116"/>
    </location>
</feature>
<accession>A0A553HKD0</accession>
<evidence type="ECO:0000313" key="2">
    <source>
        <dbReference type="EMBL" id="TRX88407.1"/>
    </source>
</evidence>
<sequence length="362" mass="41312">MDPVIPAGLQSENVYQFRMEDANTIVKRLAYYNSKFRHSVIWYPSNKFLGVWDGMTYTFSRPSNATLGPDIGRLPMDILYTILENIDIESLIRFRQLNLEARHIVDSIPHGKYQRVIEHAYILLRALFGPPSQLAAKVSLVDIDTALCTAACAICGEFSGFISIPTWKRCCFSCLQRAPELRMQSLAGARKEFGLTKSQLEQLNLFQALPGTYTLEDRPLELKDYKHTIVSIHQAAIISGQPPHPVPPWKQFFNENYMTSCPLPFYDRRSNSHVVESGLSCLGCHYARSHNKTVSTIEKDATAEKLYTTDGFLRHFRICDQAQRLWEMIEAGKELPGALQVIRGAGFEEPREYRYLCHTDRP</sequence>
<dbReference type="EMBL" id="VFLP01000089">
    <property type="protein sequence ID" value="TRX88407.1"/>
    <property type="molecule type" value="Genomic_DNA"/>
</dbReference>
<keyword evidence="3" id="KW-1185">Reference proteome</keyword>
<organism evidence="2 3">
    <name type="scientific">Xylaria flabelliformis</name>
    <dbReference type="NCBI Taxonomy" id="2512241"/>
    <lineage>
        <taxon>Eukaryota</taxon>
        <taxon>Fungi</taxon>
        <taxon>Dikarya</taxon>
        <taxon>Ascomycota</taxon>
        <taxon>Pezizomycotina</taxon>
        <taxon>Sordariomycetes</taxon>
        <taxon>Xylariomycetidae</taxon>
        <taxon>Xylariales</taxon>
        <taxon>Xylariaceae</taxon>
        <taxon>Xylaria</taxon>
    </lineage>
</organism>
<comment type="caution">
    <text evidence="2">The sequence shown here is derived from an EMBL/GenBank/DDBJ whole genome shotgun (WGS) entry which is preliminary data.</text>
</comment>
<dbReference type="STRING" id="2512241.A0A553HKD0"/>
<dbReference type="InterPro" id="IPR001810">
    <property type="entry name" value="F-box_dom"/>
</dbReference>
<evidence type="ECO:0000313" key="3">
    <source>
        <dbReference type="Proteomes" id="UP000319160"/>
    </source>
</evidence>
<gene>
    <name evidence="2" type="ORF">FHL15_010720</name>
</gene>